<comment type="caution">
    <text evidence="1">The sequence shown here is derived from an EMBL/GenBank/DDBJ whole genome shotgun (WGS) entry which is preliminary data.</text>
</comment>
<gene>
    <name evidence="1" type="ORF">Q5Y73_24120</name>
</gene>
<protein>
    <recommendedName>
        <fullName evidence="3">Sensor histidine kinase</fullName>
    </recommendedName>
</protein>
<evidence type="ECO:0000313" key="2">
    <source>
        <dbReference type="Proteomes" id="UP001231941"/>
    </source>
</evidence>
<name>A0ABT9J6E6_9BACL</name>
<proteinExistence type="predicted"/>
<keyword evidence="2" id="KW-1185">Reference proteome</keyword>
<dbReference type="EMBL" id="JAVAMP010000027">
    <property type="protein sequence ID" value="MDP5277175.1"/>
    <property type="molecule type" value="Genomic_DNA"/>
</dbReference>
<dbReference type="Proteomes" id="UP001231941">
    <property type="component" value="Unassembled WGS sequence"/>
</dbReference>
<evidence type="ECO:0000313" key="1">
    <source>
        <dbReference type="EMBL" id="MDP5277175.1"/>
    </source>
</evidence>
<reference evidence="1 2" key="1">
    <citation type="submission" date="2023-08" db="EMBL/GenBank/DDBJ databases">
        <authorList>
            <person name="Park J.-S."/>
        </authorList>
    </citation>
    <scope>NUCLEOTIDE SEQUENCE [LARGE SCALE GENOMIC DNA]</scope>
    <source>
        <strain evidence="1 2">2205SS18-9</strain>
    </source>
</reference>
<organism evidence="1 2">
    <name type="scientific">Chengkuizengella axinellae</name>
    <dbReference type="NCBI Taxonomy" id="3064388"/>
    <lineage>
        <taxon>Bacteria</taxon>
        <taxon>Bacillati</taxon>
        <taxon>Bacillota</taxon>
        <taxon>Bacilli</taxon>
        <taxon>Bacillales</taxon>
        <taxon>Paenibacillaceae</taxon>
        <taxon>Chengkuizengella</taxon>
    </lineage>
</organism>
<sequence>MTKITTRIKLTIIFLLVITVLTIALQFTTIQYAAVRFSTSIYITLNYNNKGLMYEKIEYVPQFNEYAISYKDNEDSVYTFMVKSKRMPFIISHDPLDSK</sequence>
<accession>A0ABT9J6E6</accession>
<evidence type="ECO:0008006" key="3">
    <source>
        <dbReference type="Google" id="ProtNLM"/>
    </source>
</evidence>
<dbReference type="RefSeq" id="WP_305994474.1">
    <property type="nucleotide sequence ID" value="NZ_JAVAMP010000027.1"/>
</dbReference>